<reference evidence="1" key="1">
    <citation type="journal article" date="2015" name="Nature">
        <title>Complex archaea that bridge the gap between prokaryotes and eukaryotes.</title>
        <authorList>
            <person name="Spang A."/>
            <person name="Saw J.H."/>
            <person name="Jorgensen S.L."/>
            <person name="Zaremba-Niedzwiedzka K."/>
            <person name="Martijn J."/>
            <person name="Lind A.E."/>
            <person name="van Eijk R."/>
            <person name="Schleper C."/>
            <person name="Guy L."/>
            <person name="Ettema T.J."/>
        </authorList>
    </citation>
    <scope>NUCLEOTIDE SEQUENCE</scope>
</reference>
<dbReference type="EMBL" id="LAZR01056140">
    <property type="protein sequence ID" value="KKK74814.1"/>
    <property type="molecule type" value="Genomic_DNA"/>
</dbReference>
<organism evidence="1">
    <name type="scientific">marine sediment metagenome</name>
    <dbReference type="NCBI Taxonomy" id="412755"/>
    <lineage>
        <taxon>unclassified sequences</taxon>
        <taxon>metagenomes</taxon>
        <taxon>ecological metagenomes</taxon>
    </lineage>
</organism>
<evidence type="ECO:0000313" key="1">
    <source>
        <dbReference type="EMBL" id="KKK74814.1"/>
    </source>
</evidence>
<proteinExistence type="predicted"/>
<gene>
    <name evidence="1" type="ORF">LCGC14_2879990</name>
</gene>
<dbReference type="AlphaFoldDB" id="A0A0F9A8B3"/>
<name>A0A0F9A8B3_9ZZZZ</name>
<sequence length="67" mass="7512">MKLQTRQKCMPCAGTDSGRFYVEPDYIEVMGTKQITAYDTLHGKATAAVRITRSQLERALEAMEDGQ</sequence>
<protein>
    <submittedName>
        <fullName evidence="1">Uncharacterized protein</fullName>
    </submittedName>
</protein>
<accession>A0A0F9A8B3</accession>
<comment type="caution">
    <text evidence="1">The sequence shown here is derived from an EMBL/GenBank/DDBJ whole genome shotgun (WGS) entry which is preliminary data.</text>
</comment>